<evidence type="ECO:0000313" key="3">
    <source>
        <dbReference type="EMBL" id="KAF4454404.1"/>
    </source>
</evidence>
<dbReference type="OrthoDB" id="5059029at2759"/>
<organism evidence="3 4">
    <name type="scientific">Fusarium austroafricanum</name>
    <dbReference type="NCBI Taxonomy" id="2364996"/>
    <lineage>
        <taxon>Eukaryota</taxon>
        <taxon>Fungi</taxon>
        <taxon>Dikarya</taxon>
        <taxon>Ascomycota</taxon>
        <taxon>Pezizomycotina</taxon>
        <taxon>Sordariomycetes</taxon>
        <taxon>Hypocreomycetidae</taxon>
        <taxon>Hypocreales</taxon>
        <taxon>Nectriaceae</taxon>
        <taxon>Fusarium</taxon>
        <taxon>Fusarium concolor species complex</taxon>
    </lineage>
</organism>
<evidence type="ECO:0000259" key="2">
    <source>
        <dbReference type="Pfam" id="PF20521"/>
    </source>
</evidence>
<dbReference type="Proteomes" id="UP000605986">
    <property type="component" value="Unassembled WGS sequence"/>
</dbReference>
<feature type="chain" id="PRO_5034094373" description="Secreted protein CSS2 C-terminal domain-containing protein" evidence="1">
    <location>
        <begin position="20"/>
        <end position="197"/>
    </location>
</feature>
<dbReference type="AlphaFoldDB" id="A0A8H4KRR1"/>
<protein>
    <recommendedName>
        <fullName evidence="2">Secreted protein CSS2 C-terminal domain-containing protein</fullName>
    </recommendedName>
</protein>
<evidence type="ECO:0000313" key="4">
    <source>
        <dbReference type="Proteomes" id="UP000605986"/>
    </source>
</evidence>
<dbReference type="Pfam" id="PF20521">
    <property type="entry name" value="DUF6736"/>
    <property type="match status" value="1"/>
</dbReference>
<sequence length="197" mass="21760">MKANLTTLLALTLLPTALCSEPHPGLMHALEQLQPCEHAPERHPPSLFEKALSVVQPSPEFKYGLKLLWITFTTAMKPTRTLGGEDCSFITSNSGPKGEIYWEYMADFGNCYSIADRFNILGAINKGIDTNGATICTTQCLNLTGIGFWDGYLLIGPTEGFEKTFCGADLDVKLISVAWPVDGLEREEKEKEKKDEL</sequence>
<keyword evidence="4" id="KW-1185">Reference proteome</keyword>
<feature type="signal peptide" evidence="1">
    <location>
        <begin position="1"/>
        <end position="19"/>
    </location>
</feature>
<accession>A0A8H4KRR1</accession>
<comment type="caution">
    <text evidence="3">The sequence shown here is derived from an EMBL/GenBank/DDBJ whole genome shotgun (WGS) entry which is preliminary data.</text>
</comment>
<reference evidence="3" key="1">
    <citation type="submission" date="2020-01" db="EMBL/GenBank/DDBJ databases">
        <title>Identification and distribution of gene clusters putatively required for synthesis of sphingolipid metabolism inhibitors in phylogenetically diverse species of the filamentous fungus Fusarium.</title>
        <authorList>
            <person name="Kim H.-S."/>
            <person name="Busman M."/>
            <person name="Brown D.W."/>
            <person name="Divon H."/>
            <person name="Uhlig S."/>
            <person name="Proctor R.H."/>
        </authorList>
    </citation>
    <scope>NUCLEOTIDE SEQUENCE</scope>
    <source>
        <strain evidence="3">NRRL 53441</strain>
    </source>
</reference>
<gene>
    <name evidence="3" type="ORF">F53441_3030</name>
</gene>
<keyword evidence="1" id="KW-0732">Signal</keyword>
<proteinExistence type="predicted"/>
<feature type="domain" description="Secreted protein CSS2 C-terminal" evidence="2">
    <location>
        <begin position="91"/>
        <end position="164"/>
    </location>
</feature>
<evidence type="ECO:0000256" key="1">
    <source>
        <dbReference type="SAM" id="SignalP"/>
    </source>
</evidence>
<dbReference type="InterPro" id="IPR046624">
    <property type="entry name" value="CSS2_C"/>
</dbReference>
<dbReference type="EMBL" id="JAADJG010000125">
    <property type="protein sequence ID" value="KAF4454404.1"/>
    <property type="molecule type" value="Genomic_DNA"/>
</dbReference>
<name>A0A8H4KRR1_9HYPO</name>